<accession>A0AAJ4LVR0</accession>
<organism evidence="2 3">
    <name type="scientific">Vibrio navarrensis</name>
    <dbReference type="NCBI Taxonomy" id="29495"/>
    <lineage>
        <taxon>Bacteria</taxon>
        <taxon>Pseudomonadati</taxon>
        <taxon>Pseudomonadota</taxon>
        <taxon>Gammaproteobacteria</taxon>
        <taxon>Vibrionales</taxon>
        <taxon>Vibrionaceae</taxon>
        <taxon>Vibrio</taxon>
    </lineage>
</organism>
<gene>
    <name evidence="2" type="ORF">I3X05_06645</name>
</gene>
<name>A0AAJ4LVR0_9VIBR</name>
<feature type="region of interest" description="Disordered" evidence="1">
    <location>
        <begin position="95"/>
        <end position="158"/>
    </location>
</feature>
<dbReference type="Proteomes" id="UP000594435">
    <property type="component" value="Chromosome 1"/>
</dbReference>
<evidence type="ECO:0000313" key="2">
    <source>
        <dbReference type="EMBL" id="QPL55116.1"/>
    </source>
</evidence>
<dbReference type="Gene3D" id="1.10.10.10">
    <property type="entry name" value="Winged helix-like DNA-binding domain superfamily/Winged helix DNA-binding domain"/>
    <property type="match status" value="1"/>
</dbReference>
<protein>
    <submittedName>
        <fullName evidence="2">Helix-turn-helix domain-containing protein</fullName>
    </submittedName>
</protein>
<evidence type="ECO:0000313" key="3">
    <source>
        <dbReference type="Proteomes" id="UP000594435"/>
    </source>
</evidence>
<dbReference type="Pfam" id="PF13730">
    <property type="entry name" value="HTH_36"/>
    <property type="match status" value="1"/>
</dbReference>
<sequence length="261" mass="29076">MSTILDVDAFTCTQKIILLCLADYANDDGMAWPGKSAIAKKSRVSPSTVKTQIKNLVEMGVLSVRRRKAEESKIHDTNVYWINLKAIIDLGATSGSDDPRVNSDLGQMTQGGRATAGPKPSLDPSDNNRSPLNPPVEDSGNNSAPQKPKRNASVKTKFPDQFEVTSEMRDWYLQQTDFVLEVRVATDQWRDAMIARGSTYSDWVAAWRNGMRLQNQWARERAVPARGNSKISQVEPFSDQTNPADYGPPQWFIDRQTGGEQ</sequence>
<dbReference type="InterPro" id="IPR036388">
    <property type="entry name" value="WH-like_DNA-bd_sf"/>
</dbReference>
<proteinExistence type="predicted"/>
<evidence type="ECO:0000256" key="1">
    <source>
        <dbReference type="SAM" id="MobiDB-lite"/>
    </source>
</evidence>
<feature type="region of interest" description="Disordered" evidence="1">
    <location>
        <begin position="227"/>
        <end position="261"/>
    </location>
</feature>
<dbReference type="EMBL" id="CP065217">
    <property type="protein sequence ID" value="QPL55116.1"/>
    <property type="molecule type" value="Genomic_DNA"/>
</dbReference>
<dbReference type="AlphaFoldDB" id="A0AAJ4LVR0"/>
<reference evidence="2 3" key="1">
    <citation type="submission" date="2020-11" db="EMBL/GenBank/DDBJ databases">
        <title>Complete and Circularized Genome Assembly of a human isolate of Vibrio navarrensis biotype pommerensis with MiSeq and MinION Sequence Data.</title>
        <authorList>
            <person name="Schwartz K."/>
            <person name="Borowiak M."/>
            <person name="Deneke C."/>
            <person name="Balau V."/>
            <person name="Metelmann C."/>
            <person name="Strauch E."/>
        </authorList>
    </citation>
    <scope>NUCLEOTIDE SEQUENCE [LARGE SCALE GENOMIC DNA]</scope>
    <source>
        <strain evidence="2 3">20-VB00237</strain>
    </source>
</reference>